<protein>
    <submittedName>
        <fullName evidence="2">Uncharacterized protein</fullName>
    </submittedName>
</protein>
<evidence type="ECO:0000313" key="3">
    <source>
        <dbReference type="Proteomes" id="UP000515908"/>
    </source>
</evidence>
<dbReference type="EMBL" id="LR877156">
    <property type="protein sequence ID" value="CAD2218861.1"/>
    <property type="molecule type" value="Genomic_DNA"/>
</dbReference>
<proteinExistence type="predicted"/>
<dbReference type="AlphaFoldDB" id="A0A7G2CIT2"/>
<feature type="signal peptide" evidence="1">
    <location>
        <begin position="1"/>
        <end position="26"/>
    </location>
</feature>
<reference evidence="2 3" key="1">
    <citation type="submission" date="2020-08" db="EMBL/GenBank/DDBJ databases">
        <authorList>
            <person name="Newling K."/>
            <person name="Davey J."/>
            <person name="Forrester S."/>
        </authorList>
    </citation>
    <scope>NUCLEOTIDE SEQUENCE [LARGE SCALE GENOMIC DNA]</scope>
    <source>
        <strain evidence="3">Crithidia deanei Carvalho (ATCC PRA-265)</strain>
    </source>
</reference>
<name>A0A7G2CIT2_9TRYP</name>
<accession>A0A7G2CIT2</accession>
<keyword evidence="1" id="KW-0732">Signal</keyword>
<evidence type="ECO:0000256" key="1">
    <source>
        <dbReference type="SAM" id="SignalP"/>
    </source>
</evidence>
<gene>
    <name evidence="2" type="ORF">ADEAN_000635400</name>
</gene>
<dbReference type="Proteomes" id="UP000515908">
    <property type="component" value="Chromosome 12"/>
</dbReference>
<keyword evidence="3" id="KW-1185">Reference proteome</keyword>
<organism evidence="2 3">
    <name type="scientific">Angomonas deanei</name>
    <dbReference type="NCBI Taxonomy" id="59799"/>
    <lineage>
        <taxon>Eukaryota</taxon>
        <taxon>Discoba</taxon>
        <taxon>Euglenozoa</taxon>
        <taxon>Kinetoplastea</taxon>
        <taxon>Metakinetoplastina</taxon>
        <taxon>Trypanosomatida</taxon>
        <taxon>Trypanosomatidae</taxon>
        <taxon>Strigomonadinae</taxon>
        <taxon>Angomonas</taxon>
    </lineage>
</organism>
<sequence>MAMKRWFDVASLVLLFSLLLASKTDAVLPTSTTFDEYIPRANGNCDNNDRCGTMVAEGFPERVITDLDTARAATQMNYTKWYVGNTLFDYTAKFKIYDTNIDQEKDEQKRCIPLNIDKAYDYRPATAASYVNTVKTRGDAFLLQMKQAQVLLRYDYENVQGYMTRVLEYNETLGKELESRGAEMTGGGGGMGGLRGFFDTGPGKILELVAGAVISELISYGIERLISVIEEKGTESPWATKSPIGITSCMRSGHGNYETGQRLYAPESFKNDFIWQEFSDRSGFLLQPAETENRVVMSVYCHFNGTQGKTVVGHSVYIIPHGKRVECVVSRLRMKWAKKWYFWKMAASWHKVRGAGLELEHIGEYMIAIGYGINDEMAFAQCKESQAPNNDVNRIVDETPRTAEETGLSFTPWDQTTSPPLSDALRAKPLFMVDRESQNRNCDPFSYK</sequence>
<feature type="chain" id="PRO_5028847000" evidence="1">
    <location>
        <begin position="27"/>
        <end position="448"/>
    </location>
</feature>
<evidence type="ECO:0000313" key="2">
    <source>
        <dbReference type="EMBL" id="CAD2218861.1"/>
    </source>
</evidence>
<dbReference type="VEuPathDB" id="TriTrypDB:ADEAN_000635400"/>